<proteinExistence type="predicted"/>
<accession>A0ABD2YDJ5</accession>
<comment type="caution">
    <text evidence="1">The sequence shown here is derived from an EMBL/GenBank/DDBJ whole genome shotgun (WGS) entry which is preliminary data.</text>
</comment>
<sequence length="105" mass="11703">MHASVALELPLESPPVLTATLLILAQSENKPEQLYKKTYVLLPIPNGVHGIETGDFHFLAIHFYMELLNEHCNQPRLPVSPVHCHLLSVLSFCLCTSIVNRSKSS</sequence>
<evidence type="ECO:0000313" key="2">
    <source>
        <dbReference type="Proteomes" id="UP001630127"/>
    </source>
</evidence>
<evidence type="ECO:0000313" key="1">
    <source>
        <dbReference type="EMBL" id="KAL3504270.1"/>
    </source>
</evidence>
<protein>
    <submittedName>
        <fullName evidence="1">Uncharacterized protein</fullName>
    </submittedName>
</protein>
<reference evidence="1 2" key="1">
    <citation type="submission" date="2024-11" db="EMBL/GenBank/DDBJ databases">
        <title>A near-complete genome assembly of Cinchona calisaya.</title>
        <authorList>
            <person name="Lian D.C."/>
            <person name="Zhao X.W."/>
            <person name="Wei L."/>
        </authorList>
    </citation>
    <scope>NUCLEOTIDE SEQUENCE [LARGE SCALE GENOMIC DNA]</scope>
    <source>
        <tissue evidence="1">Nenye</tissue>
    </source>
</reference>
<dbReference type="EMBL" id="JBJUIK010000014">
    <property type="protein sequence ID" value="KAL3504270.1"/>
    <property type="molecule type" value="Genomic_DNA"/>
</dbReference>
<name>A0ABD2YDJ5_9GENT</name>
<keyword evidence="2" id="KW-1185">Reference proteome</keyword>
<organism evidence="1 2">
    <name type="scientific">Cinchona calisaya</name>
    <dbReference type="NCBI Taxonomy" id="153742"/>
    <lineage>
        <taxon>Eukaryota</taxon>
        <taxon>Viridiplantae</taxon>
        <taxon>Streptophyta</taxon>
        <taxon>Embryophyta</taxon>
        <taxon>Tracheophyta</taxon>
        <taxon>Spermatophyta</taxon>
        <taxon>Magnoliopsida</taxon>
        <taxon>eudicotyledons</taxon>
        <taxon>Gunneridae</taxon>
        <taxon>Pentapetalae</taxon>
        <taxon>asterids</taxon>
        <taxon>lamiids</taxon>
        <taxon>Gentianales</taxon>
        <taxon>Rubiaceae</taxon>
        <taxon>Cinchonoideae</taxon>
        <taxon>Cinchoneae</taxon>
        <taxon>Cinchona</taxon>
    </lineage>
</organism>
<dbReference type="AlphaFoldDB" id="A0ABD2YDJ5"/>
<gene>
    <name evidence="1" type="ORF">ACH5RR_034111</name>
</gene>
<dbReference type="Proteomes" id="UP001630127">
    <property type="component" value="Unassembled WGS sequence"/>
</dbReference>